<dbReference type="Proteomes" id="UP001165121">
    <property type="component" value="Unassembled WGS sequence"/>
</dbReference>
<organism evidence="2 3">
    <name type="scientific">Phytophthora fragariaefolia</name>
    <dbReference type="NCBI Taxonomy" id="1490495"/>
    <lineage>
        <taxon>Eukaryota</taxon>
        <taxon>Sar</taxon>
        <taxon>Stramenopiles</taxon>
        <taxon>Oomycota</taxon>
        <taxon>Peronosporomycetes</taxon>
        <taxon>Peronosporales</taxon>
        <taxon>Peronosporaceae</taxon>
        <taxon>Phytophthora</taxon>
    </lineage>
</organism>
<dbReference type="CDD" id="cd14688">
    <property type="entry name" value="bZIP_YAP"/>
    <property type="match status" value="1"/>
</dbReference>
<dbReference type="AlphaFoldDB" id="A0A9W6TSW9"/>
<name>A0A9W6TSW9_9STRA</name>
<gene>
    <name evidence="2" type="ORF">Pfra01_000170400</name>
</gene>
<sequence>MMSRMNRHPIAHTDLSDGLVGLVRPRARAGRRRSDAGIPFGFQDVVTSCSNTMGTAASPGDEFGGAGDTLLSHTENNCPQRFRREDPRRAVISSMTLDEATSSSTLKSNELLKRKRDDTKCAKKSRRLEQCRVNQSRYRNKQRNKMVRLDNDVEQLRREIKNLKHGYRDLSSRERSSNNPWGIVAEVFHLLESSFRSPWCYASTRETMIHPQIRLTMAVLERAFAHDAAMGDLCGVEALMEQLRLYSQCFGGSRLRLKRIETVSAGVLAARAELSVTLTESALKHMLPRVV</sequence>
<evidence type="ECO:0000256" key="1">
    <source>
        <dbReference type="SAM" id="Coils"/>
    </source>
</evidence>
<keyword evidence="3" id="KW-1185">Reference proteome</keyword>
<evidence type="ECO:0000313" key="3">
    <source>
        <dbReference type="Proteomes" id="UP001165121"/>
    </source>
</evidence>
<evidence type="ECO:0000313" key="2">
    <source>
        <dbReference type="EMBL" id="GMF18663.1"/>
    </source>
</evidence>
<keyword evidence="1" id="KW-0175">Coiled coil</keyword>
<dbReference type="EMBL" id="BSXT01000139">
    <property type="protein sequence ID" value="GMF18663.1"/>
    <property type="molecule type" value="Genomic_DNA"/>
</dbReference>
<protein>
    <submittedName>
        <fullName evidence="2">Unnamed protein product</fullName>
    </submittedName>
</protein>
<comment type="caution">
    <text evidence="2">The sequence shown here is derived from an EMBL/GenBank/DDBJ whole genome shotgun (WGS) entry which is preliminary data.</text>
</comment>
<dbReference type="OrthoDB" id="101076at2759"/>
<feature type="coiled-coil region" evidence="1">
    <location>
        <begin position="139"/>
        <end position="173"/>
    </location>
</feature>
<reference evidence="2" key="1">
    <citation type="submission" date="2023-04" db="EMBL/GenBank/DDBJ databases">
        <title>Phytophthora fragariaefolia NBRC 109709.</title>
        <authorList>
            <person name="Ichikawa N."/>
            <person name="Sato H."/>
            <person name="Tonouchi N."/>
        </authorList>
    </citation>
    <scope>NUCLEOTIDE SEQUENCE</scope>
    <source>
        <strain evidence="2">NBRC 109709</strain>
    </source>
</reference>
<accession>A0A9W6TSW9</accession>
<proteinExistence type="predicted"/>